<feature type="region of interest" description="Disordered" evidence="1">
    <location>
        <begin position="211"/>
        <end position="320"/>
    </location>
</feature>
<accession>A0A8H6YUM7</accession>
<feature type="region of interest" description="Disordered" evidence="1">
    <location>
        <begin position="1"/>
        <end position="21"/>
    </location>
</feature>
<dbReference type="OrthoDB" id="2804493at2759"/>
<dbReference type="EMBL" id="JACAZH010000006">
    <property type="protein sequence ID" value="KAF7366668.1"/>
    <property type="molecule type" value="Genomic_DNA"/>
</dbReference>
<feature type="compositionally biased region" description="Low complexity" evidence="1">
    <location>
        <begin position="266"/>
        <end position="301"/>
    </location>
</feature>
<comment type="caution">
    <text evidence="2">The sequence shown here is derived from an EMBL/GenBank/DDBJ whole genome shotgun (WGS) entry which is preliminary data.</text>
</comment>
<evidence type="ECO:0000313" key="2">
    <source>
        <dbReference type="EMBL" id="KAF7366668.1"/>
    </source>
</evidence>
<reference evidence="2" key="1">
    <citation type="submission" date="2020-05" db="EMBL/GenBank/DDBJ databases">
        <title>Mycena genomes resolve the evolution of fungal bioluminescence.</title>
        <authorList>
            <person name="Tsai I.J."/>
        </authorList>
    </citation>
    <scope>NUCLEOTIDE SEQUENCE</scope>
    <source>
        <strain evidence="2">160909Yilan</strain>
    </source>
</reference>
<protein>
    <submittedName>
        <fullName evidence="2">Proteophosphoglycan ppg4</fullName>
    </submittedName>
</protein>
<keyword evidence="3" id="KW-1185">Reference proteome</keyword>
<feature type="compositionally biased region" description="Pro residues" evidence="1">
    <location>
        <begin position="440"/>
        <end position="452"/>
    </location>
</feature>
<name>A0A8H6YUM7_9AGAR</name>
<proteinExistence type="predicted"/>
<sequence>MLLPPPLQELQARNPGTTTTANFPPSTWIPIVVVVSVLSILSILACSRKSVRARMASMGTGVAVAAGGMPATRELTAEQLAGSINNAGTNTTTNNTNGNATVVAVRPRRTRRTPSQISTVSLPAYMKEPGEQELVVTRGPDGEDVAMPAASAVEDPDESDEGHEHEDEHEQAAPRHHPDPDVLEAAMDPRGPTPAYFEFVVGEPAEADTVYPPGIAVAPPTPALEPAPSPSAVEAQTPAQTQRRSGFFSTLFRSAPPPPVPPLPSATPSSPSPLGTSSTAPEASSSRLTLTHTRTRSTTASPFPNGTRHRASTSTSTLFSLGRKKSTASLSGPYNNTNASAISLASISSPLPHTLMKTEFTALPKAGLTPEQLMLISGNKDGGLTRFGAMGGEDEAPPPEWAEAEASGSGGEGEASGSGSAGEGEASGASHRDSMHPEHIPLPPSPLFPSPLSPLARADSHLSHHSHLTRAESHRSHVSHASHRMSAGGMSVQTFATCRDGGVAVTL</sequence>
<feature type="compositionally biased region" description="Pro residues" evidence="1">
    <location>
        <begin position="219"/>
        <end position="229"/>
    </location>
</feature>
<dbReference type="AlphaFoldDB" id="A0A8H6YUM7"/>
<feature type="compositionally biased region" description="Basic and acidic residues" evidence="1">
    <location>
        <begin position="162"/>
        <end position="180"/>
    </location>
</feature>
<feature type="region of interest" description="Disordered" evidence="1">
    <location>
        <begin position="388"/>
        <end position="486"/>
    </location>
</feature>
<feature type="compositionally biased region" description="Gly residues" evidence="1">
    <location>
        <begin position="408"/>
        <end position="422"/>
    </location>
</feature>
<dbReference type="Proteomes" id="UP000623467">
    <property type="component" value="Unassembled WGS sequence"/>
</dbReference>
<feature type="compositionally biased region" description="Pro residues" evidence="1">
    <location>
        <begin position="255"/>
        <end position="265"/>
    </location>
</feature>
<feature type="compositionally biased region" description="Polar residues" evidence="1">
    <location>
        <begin position="237"/>
        <end position="252"/>
    </location>
</feature>
<evidence type="ECO:0000313" key="3">
    <source>
        <dbReference type="Proteomes" id="UP000623467"/>
    </source>
</evidence>
<feature type="compositionally biased region" description="Basic and acidic residues" evidence="1">
    <location>
        <begin position="430"/>
        <end position="439"/>
    </location>
</feature>
<gene>
    <name evidence="2" type="ORF">MSAN_00924700</name>
</gene>
<organism evidence="2 3">
    <name type="scientific">Mycena sanguinolenta</name>
    <dbReference type="NCBI Taxonomy" id="230812"/>
    <lineage>
        <taxon>Eukaryota</taxon>
        <taxon>Fungi</taxon>
        <taxon>Dikarya</taxon>
        <taxon>Basidiomycota</taxon>
        <taxon>Agaricomycotina</taxon>
        <taxon>Agaricomycetes</taxon>
        <taxon>Agaricomycetidae</taxon>
        <taxon>Agaricales</taxon>
        <taxon>Marasmiineae</taxon>
        <taxon>Mycenaceae</taxon>
        <taxon>Mycena</taxon>
    </lineage>
</organism>
<evidence type="ECO:0000256" key="1">
    <source>
        <dbReference type="SAM" id="MobiDB-lite"/>
    </source>
</evidence>
<feature type="region of interest" description="Disordered" evidence="1">
    <location>
        <begin position="141"/>
        <end position="190"/>
    </location>
</feature>